<evidence type="ECO:0000313" key="3">
    <source>
        <dbReference type="EMBL" id="KAK9928752.1"/>
    </source>
</evidence>
<comment type="caution">
    <text evidence="3">The sequence shown here is derived from an EMBL/GenBank/DDBJ whole genome shotgun (WGS) entry which is preliminary data.</text>
</comment>
<dbReference type="Proteomes" id="UP001457282">
    <property type="component" value="Unassembled WGS sequence"/>
</dbReference>
<dbReference type="Gene3D" id="2.80.10.50">
    <property type="match status" value="2"/>
</dbReference>
<dbReference type="SUPFAM" id="SSF56973">
    <property type="entry name" value="Aerolisin/ETX pore-forming domain"/>
    <property type="match status" value="1"/>
</dbReference>
<feature type="region of interest" description="Disordered" evidence="1">
    <location>
        <begin position="496"/>
        <end position="519"/>
    </location>
</feature>
<dbReference type="AlphaFoldDB" id="A0AAW1WWJ6"/>
<dbReference type="PANTHER" id="PTHR39244">
    <property type="entry name" value="NATTERIN-4"/>
    <property type="match status" value="1"/>
</dbReference>
<dbReference type="InterPro" id="IPR004991">
    <property type="entry name" value="Aerolysin-like"/>
</dbReference>
<reference evidence="3 4" key="1">
    <citation type="journal article" date="2023" name="G3 (Bethesda)">
        <title>A chromosome-length genome assembly and annotation of blackberry (Rubus argutus, cv. 'Hillquist').</title>
        <authorList>
            <person name="Bruna T."/>
            <person name="Aryal R."/>
            <person name="Dudchenko O."/>
            <person name="Sargent D.J."/>
            <person name="Mead D."/>
            <person name="Buti M."/>
            <person name="Cavallini A."/>
            <person name="Hytonen T."/>
            <person name="Andres J."/>
            <person name="Pham M."/>
            <person name="Weisz D."/>
            <person name="Mascagni F."/>
            <person name="Usai G."/>
            <person name="Natali L."/>
            <person name="Bassil N."/>
            <person name="Fernandez G.E."/>
            <person name="Lomsadze A."/>
            <person name="Armour M."/>
            <person name="Olukolu B."/>
            <person name="Poorten T."/>
            <person name="Britton C."/>
            <person name="Davik J."/>
            <person name="Ashrafi H."/>
            <person name="Aiden E.L."/>
            <person name="Borodovsky M."/>
            <person name="Worthington M."/>
        </authorList>
    </citation>
    <scope>NUCLEOTIDE SEQUENCE [LARGE SCALE GENOMIC DNA]</scope>
    <source>
        <strain evidence="3">PI 553951</strain>
    </source>
</reference>
<organism evidence="3 4">
    <name type="scientific">Rubus argutus</name>
    <name type="common">Southern blackberry</name>
    <dbReference type="NCBI Taxonomy" id="59490"/>
    <lineage>
        <taxon>Eukaryota</taxon>
        <taxon>Viridiplantae</taxon>
        <taxon>Streptophyta</taxon>
        <taxon>Embryophyta</taxon>
        <taxon>Tracheophyta</taxon>
        <taxon>Spermatophyta</taxon>
        <taxon>Magnoliopsida</taxon>
        <taxon>eudicotyledons</taxon>
        <taxon>Gunneridae</taxon>
        <taxon>Pentapetalae</taxon>
        <taxon>rosids</taxon>
        <taxon>fabids</taxon>
        <taxon>Rosales</taxon>
        <taxon>Rosaceae</taxon>
        <taxon>Rosoideae</taxon>
        <taxon>Rosoideae incertae sedis</taxon>
        <taxon>Rubus</taxon>
    </lineage>
</organism>
<dbReference type="EMBL" id="JBEDUW010000005">
    <property type="protein sequence ID" value="KAK9928752.1"/>
    <property type="molecule type" value="Genomic_DNA"/>
</dbReference>
<dbReference type="Gene3D" id="2.170.15.10">
    <property type="entry name" value="Proaerolysin, chain A, domain 3"/>
    <property type="match status" value="1"/>
</dbReference>
<sequence length="533" mass="59739">MSFILPPVIAIKAPIYSTYLNYTEESELSLAKFTGENVFSRTAKFEVLTANTGRGLVHIKCSHNKKFLRVRAQGSEYISPEADEPEEDQSKWSCTLFEPRPRDGFTDRVYFFHVQRQLYTVCHLGRTFYFQLGSTNQENVGIMEIIDYQSLLTLPRHVSFKGPNGKYLGTVVLNHLGLALQFLAFDYTSKGRPETWFEVSTDGHGRAQFLSRHTKTFWRFGGYDNWILSDLTTTNNNSRSHFWPLKVNNNTVALRNISSNNFCSQMALNNAADCLNAAYSSITSESRLMMEELVLSRTIYNADFDLANAIIYGETPVAMATANANNDTDAENTIEFKFTYTESRSSTWSTTHSWMVGMSVSASFRIPFIGGTEVTTYGEFSGSYDWGETITTEKTLETTYSVVVPPRTAVSVRLMATTGTCDVPYSYYQRDVLYDGQIVVFQKDDGLYTGINSYNFRYEVSTVRQGSSDTAVTVEKKIPNPLTALSLPSPSTKAQVLQPLSTSEVTTQEPNLPLSSEGETIQEIPKLSLSPGV</sequence>
<evidence type="ECO:0000313" key="4">
    <source>
        <dbReference type="Proteomes" id="UP001457282"/>
    </source>
</evidence>
<dbReference type="InterPro" id="IPR008998">
    <property type="entry name" value="Agglutinin"/>
</dbReference>
<dbReference type="SMART" id="SM00791">
    <property type="entry name" value="Agglutinin"/>
    <property type="match status" value="2"/>
</dbReference>
<gene>
    <name evidence="3" type="ORF">M0R45_025872</name>
</gene>
<evidence type="ECO:0000256" key="1">
    <source>
        <dbReference type="SAM" id="MobiDB-lite"/>
    </source>
</evidence>
<dbReference type="SUPFAM" id="SSF50382">
    <property type="entry name" value="Agglutinin"/>
    <property type="match status" value="2"/>
</dbReference>
<feature type="domain" description="Agglutinin" evidence="2">
    <location>
        <begin position="152"/>
        <end position="292"/>
    </location>
</feature>
<name>A0AAW1WWJ6_RUBAR</name>
<keyword evidence="4" id="KW-1185">Reference proteome</keyword>
<feature type="domain" description="Agglutinin" evidence="2">
    <location>
        <begin position="3"/>
        <end position="147"/>
    </location>
</feature>
<dbReference type="Pfam" id="PF07468">
    <property type="entry name" value="Agglutinin"/>
    <property type="match status" value="1"/>
</dbReference>
<dbReference type="CDD" id="cd20216">
    <property type="entry name" value="PFM_HFR-2-like"/>
    <property type="match status" value="1"/>
</dbReference>
<dbReference type="InterPro" id="IPR053237">
    <property type="entry name" value="Natterin_C"/>
</dbReference>
<protein>
    <recommendedName>
        <fullName evidence="2">Agglutinin domain-containing protein</fullName>
    </recommendedName>
</protein>
<dbReference type="InterPro" id="IPR036242">
    <property type="entry name" value="Agglutinin_dom_sf"/>
</dbReference>
<evidence type="ECO:0000259" key="2">
    <source>
        <dbReference type="SMART" id="SM00791"/>
    </source>
</evidence>
<accession>A0AAW1WWJ6</accession>
<dbReference type="Pfam" id="PF03318">
    <property type="entry name" value="ETX_MTX2"/>
    <property type="match status" value="1"/>
</dbReference>
<proteinExistence type="predicted"/>
<dbReference type="PANTHER" id="PTHR39244:SF5">
    <property type="entry name" value="NATTERIN-3-LIKE"/>
    <property type="match status" value="1"/>
</dbReference>